<dbReference type="EMBL" id="CP040078">
    <property type="protein sequence ID" value="QCP54224.1"/>
    <property type="molecule type" value="Genomic_DNA"/>
</dbReference>
<evidence type="ECO:0000313" key="2">
    <source>
        <dbReference type="EMBL" id="QCP54224.1"/>
    </source>
</evidence>
<evidence type="ECO:0000256" key="1">
    <source>
        <dbReference type="SAM" id="SignalP"/>
    </source>
</evidence>
<feature type="signal peptide" evidence="1">
    <location>
        <begin position="1"/>
        <end position="31"/>
    </location>
</feature>
<dbReference type="OrthoDB" id="286202at2"/>
<dbReference type="PANTHER" id="PTHR30024">
    <property type="entry name" value="ALIPHATIC SULFONATES-BINDING PROTEIN-RELATED"/>
    <property type="match status" value="1"/>
</dbReference>
<dbReference type="AlphaFoldDB" id="A0A4P8J349"/>
<protein>
    <recommendedName>
        <fullName evidence="4">Sulfonate ABC transporter substrate-binding protein</fullName>
    </recommendedName>
</protein>
<accession>A0A4P8J349</accession>
<dbReference type="PANTHER" id="PTHR30024:SF48">
    <property type="entry name" value="ABC TRANSPORTER SUBSTRATE-BINDING PROTEIN"/>
    <property type="match status" value="1"/>
</dbReference>
<dbReference type="SUPFAM" id="SSF53850">
    <property type="entry name" value="Periplasmic binding protein-like II"/>
    <property type="match status" value="1"/>
</dbReference>
<gene>
    <name evidence="2" type="ORF">FAZ95_35210</name>
</gene>
<sequence>MPHSAHRFLPSLVARLLLGTLCAAATHAVLADTTLKVGDQQLQTRGILEASGNVDAWSTWDPYVALAEIRDHDRSIANGVNLSSGLSFQAATETSIKSKHAEIADFLKRVAAGQRWALSHPDEVAAMQSKVTGLPPDVLKTMYQRAQLHPVSIDGGLIAEQQKTADLYHRADVIKTRLDVEPSFDKQFPLAAP</sequence>
<dbReference type="Proteomes" id="UP000298656">
    <property type="component" value="Chromosome 2"/>
</dbReference>
<dbReference type="Gene3D" id="3.40.190.10">
    <property type="entry name" value="Periplasmic binding protein-like II"/>
    <property type="match status" value="1"/>
</dbReference>
<feature type="chain" id="PRO_5020416439" description="Sulfonate ABC transporter substrate-binding protein" evidence="1">
    <location>
        <begin position="32"/>
        <end position="193"/>
    </location>
</feature>
<keyword evidence="3" id="KW-1185">Reference proteome</keyword>
<proteinExistence type="predicted"/>
<evidence type="ECO:0008006" key="4">
    <source>
        <dbReference type="Google" id="ProtNLM"/>
    </source>
</evidence>
<dbReference type="KEGG" id="tvl:FAZ95_35210"/>
<organism evidence="2 3">
    <name type="scientific">Trinickia violacea</name>
    <dbReference type="NCBI Taxonomy" id="2571746"/>
    <lineage>
        <taxon>Bacteria</taxon>
        <taxon>Pseudomonadati</taxon>
        <taxon>Pseudomonadota</taxon>
        <taxon>Betaproteobacteria</taxon>
        <taxon>Burkholderiales</taxon>
        <taxon>Burkholderiaceae</taxon>
        <taxon>Trinickia</taxon>
    </lineage>
</organism>
<name>A0A4P8J349_9BURK</name>
<evidence type="ECO:0000313" key="3">
    <source>
        <dbReference type="Proteomes" id="UP000298656"/>
    </source>
</evidence>
<keyword evidence="1" id="KW-0732">Signal</keyword>
<reference evidence="2 3" key="1">
    <citation type="submission" date="2019-05" db="EMBL/GenBank/DDBJ databases">
        <title>Burkholderia sp. DHOD12, isolated from subtropical forest soil.</title>
        <authorList>
            <person name="Gao Z.-H."/>
            <person name="Qiu L.-H."/>
        </authorList>
    </citation>
    <scope>NUCLEOTIDE SEQUENCE [LARGE SCALE GENOMIC DNA]</scope>
    <source>
        <strain evidence="2 3">DHOD12</strain>
    </source>
</reference>